<protein>
    <submittedName>
        <fullName evidence="3">Putative DNA methylase</fullName>
    </submittedName>
</protein>
<dbReference type="SMART" id="SM00487">
    <property type="entry name" value="DEXDc"/>
    <property type="match status" value="1"/>
</dbReference>
<dbReference type="PANTHER" id="PTHR41313">
    <property type="entry name" value="ADENINE-SPECIFIC METHYLTRANSFERASE"/>
    <property type="match status" value="1"/>
</dbReference>
<evidence type="ECO:0000313" key="3">
    <source>
        <dbReference type="EMBL" id="OWK35498.1"/>
    </source>
</evidence>
<comment type="caution">
    <text evidence="3">The sequence shown here is derived from an EMBL/GenBank/DDBJ whole genome shotgun (WGS) entry which is preliminary data.</text>
</comment>
<dbReference type="InterPro" id="IPR006935">
    <property type="entry name" value="Helicase/UvrB_N"/>
</dbReference>
<dbReference type="InterPro" id="IPR027417">
    <property type="entry name" value="P-loop_NTPase"/>
</dbReference>
<accession>A0A225DAC9</accession>
<dbReference type="Proteomes" id="UP000214646">
    <property type="component" value="Unassembled WGS sequence"/>
</dbReference>
<dbReference type="GO" id="GO:0016787">
    <property type="term" value="F:hydrolase activity"/>
    <property type="evidence" value="ECO:0007669"/>
    <property type="project" value="InterPro"/>
</dbReference>
<proteinExistence type="predicted"/>
<keyword evidence="3" id="KW-0489">Methyltransferase</keyword>
<dbReference type="GO" id="GO:0003677">
    <property type="term" value="F:DNA binding"/>
    <property type="evidence" value="ECO:0007669"/>
    <property type="project" value="InterPro"/>
</dbReference>
<keyword evidence="3" id="KW-0808">Transferase</keyword>
<evidence type="ECO:0000259" key="2">
    <source>
        <dbReference type="SMART" id="SM00487"/>
    </source>
</evidence>
<evidence type="ECO:0000256" key="1">
    <source>
        <dbReference type="SAM" id="MobiDB-lite"/>
    </source>
</evidence>
<feature type="domain" description="Helicase ATP-binding" evidence="2">
    <location>
        <begin position="856"/>
        <end position="1128"/>
    </location>
</feature>
<dbReference type="PANTHER" id="PTHR41313:SF1">
    <property type="entry name" value="DNA METHYLASE ADENINE-SPECIFIC DOMAIN-CONTAINING PROTEIN"/>
    <property type="match status" value="1"/>
</dbReference>
<dbReference type="GO" id="GO:0032259">
    <property type="term" value="P:methylation"/>
    <property type="evidence" value="ECO:0007669"/>
    <property type="project" value="UniProtKB-KW"/>
</dbReference>
<dbReference type="InterPro" id="IPR052933">
    <property type="entry name" value="DNA_Protect_Modify"/>
</dbReference>
<reference evidence="4" key="1">
    <citation type="submission" date="2017-06" db="EMBL/GenBank/DDBJ databases">
        <title>Genome analysis of Fimbriiglobus ruber SP5, the first member of the order Planctomycetales with confirmed chitinolytic capability.</title>
        <authorList>
            <person name="Ravin N.V."/>
            <person name="Rakitin A.L."/>
            <person name="Ivanova A.A."/>
            <person name="Beletsky A.V."/>
            <person name="Kulichevskaya I.S."/>
            <person name="Mardanov A.V."/>
            <person name="Dedysh S.N."/>
        </authorList>
    </citation>
    <scope>NUCLEOTIDE SEQUENCE [LARGE SCALE GENOMIC DNA]</scope>
    <source>
        <strain evidence="4">SP5</strain>
    </source>
</reference>
<dbReference type="GO" id="GO:0005524">
    <property type="term" value="F:ATP binding"/>
    <property type="evidence" value="ECO:0007669"/>
    <property type="project" value="InterPro"/>
</dbReference>
<dbReference type="SUPFAM" id="SSF52540">
    <property type="entry name" value="P-loop containing nucleoside triphosphate hydrolases"/>
    <property type="match status" value="1"/>
</dbReference>
<dbReference type="InterPro" id="IPR014001">
    <property type="entry name" value="Helicase_ATP-bd"/>
</dbReference>
<feature type="region of interest" description="Disordered" evidence="1">
    <location>
        <begin position="1"/>
        <end position="69"/>
    </location>
</feature>
<keyword evidence="4" id="KW-1185">Reference proteome</keyword>
<dbReference type="Pfam" id="PF04851">
    <property type="entry name" value="ResIII"/>
    <property type="match status" value="1"/>
</dbReference>
<dbReference type="Gene3D" id="3.40.50.300">
    <property type="entry name" value="P-loop containing nucleotide triphosphate hydrolases"/>
    <property type="match status" value="1"/>
</dbReference>
<gene>
    <name evidence="3" type="ORF">FRUB_08061</name>
</gene>
<name>A0A225DAC9_9BACT</name>
<dbReference type="GO" id="GO:0008168">
    <property type="term" value="F:methyltransferase activity"/>
    <property type="evidence" value="ECO:0007669"/>
    <property type="project" value="UniProtKB-KW"/>
</dbReference>
<dbReference type="EMBL" id="NIDE01000017">
    <property type="protein sequence ID" value="OWK35498.1"/>
    <property type="molecule type" value="Genomic_DNA"/>
</dbReference>
<dbReference type="CDD" id="cd02440">
    <property type="entry name" value="AdoMet_MTases"/>
    <property type="match status" value="1"/>
</dbReference>
<dbReference type="Gene3D" id="3.40.50.150">
    <property type="entry name" value="Vaccinia Virus protein VP39"/>
    <property type="match status" value="1"/>
</dbReference>
<evidence type="ECO:0000313" key="4">
    <source>
        <dbReference type="Proteomes" id="UP000214646"/>
    </source>
</evidence>
<dbReference type="PRINTS" id="PR00507">
    <property type="entry name" value="N12N6MTFRASE"/>
</dbReference>
<dbReference type="InterPro" id="IPR029063">
    <property type="entry name" value="SAM-dependent_MTases_sf"/>
</dbReference>
<dbReference type="SUPFAM" id="SSF53335">
    <property type="entry name" value="S-adenosyl-L-methionine-dependent methyltransferases"/>
    <property type="match status" value="1"/>
</dbReference>
<organism evidence="3 4">
    <name type="scientific">Fimbriiglobus ruber</name>
    <dbReference type="NCBI Taxonomy" id="1908690"/>
    <lineage>
        <taxon>Bacteria</taxon>
        <taxon>Pseudomonadati</taxon>
        <taxon>Planctomycetota</taxon>
        <taxon>Planctomycetia</taxon>
        <taxon>Gemmatales</taxon>
        <taxon>Gemmataceae</taxon>
        <taxon>Fimbriiglobus</taxon>
    </lineage>
</organism>
<sequence>MMAKSKVNPSLFDSELPPEERSRTFAERFTPPSAKPFTEKVRSSRPSLFDDVNDEQEIRDEPLALPPPASVESVEPVIASGEKAKAKDILAAIWVLQAIERERRPATSGEKEILGRFPGFGAVALSMFPNPITGEYKDSGWKTFGEELRRLLNADEYESARRTVFNAFYTSPTVIKAMHQALKRLGVPEDALVLEPGCGTGSFISLAPEGMRFIGVEQDSISGRIARARNPGQDIRIQDFQKTRLPELDAVIGNVPFADIRLDYHGQKLALHDFFIAKSVDSLKPGGVLALVTSHYTLDKQNAAIREYVADRADFLGAIRLPSDAFKKEGTSVVTDIVFVRKRSLDEPPRHIDPDWLKTEPTEIEGTTVPINRYFLNHPENVLGAYSSKDSLYGSGYSVVSNGDLAEQLRQAIHRLPEVKPPSRRDLEVNSAEIPHKAVLNSPIAQFAPPPPEKHTSEGSFFVHDSRIHQMVDGQTVPVVYGGSELWAHGGLVGRRMGALIGLRDLARRVLQSQNEGWPESARNDARRKLNQAYDAFKSAFGPINKTTISENKDGTQIRRMPNIVKFREDPDAMLVMALEEYDEQSGTAAKAPIMQRDVVGKTPPITSVTSAEEGLLVSLDQRGAVDLELISKLYGKSVNLVIAELGDLIFHDPETKTWETADAYLSGNVRAKLVAAEKSGIERNIEALKAVQPEDVLPGDIDANLGAPWIPVSDIQAFATELFRVEPDSITIGHLAKDAVWSVEGDYSAERSVAVTADYGTSRASGIWLLGLALNMKSPVIYDPDPSDPDKRVVNQEATLAAKEKQRAIKEQFKSWVFTDPDRTERLVRLYNDSFNNLRPRQFDGSHLDFPGMSQALTLRQHQKDAVWRIMSGGNTLLAHAVGAGKTGACSAGAMKLKQAGLAKKSLIAVPNHLLEQFAREFQQFYPNAKLLVATKDDFTKERRKFLTAKIASGNWDAIIVTHSSFERIGMSRDFQERFLRKQIAEYEELLCDRAAEKGKNRNIIKTLEKQKAAREAKLTDLLASDKKDDSLVFDELGVDHIFIDEFQQFKNMELASKMDRVAGIQTGGSERAFDLFMKSQYLHEQHPGHGLTGASGTPVSNSMVELYTLQRYFDPEGLRDRGIEHFDAWAATFGEVVETMEISPDGQTLKPRSRFAKFVNLPELQQMFRAFSDVQTTDMLDLPRPKLEGGKAQVVACPMSDEQSEIQQKLVERYERIRSTKVDPREDNALAITTDGRKLALDARMISPNAEDFPGSKINALVENVFAIWQKTSGSRGTQMIFSDIGVNPTSWGFSAYDEVTKKLIARGIPREQIVSIGEADSDAKKQALFEKVETVRCGFFLGVQQS</sequence>